<organism evidence="1 2">
    <name type="scientific">Heterorhabditis bacteriophora</name>
    <name type="common">Entomopathogenic nematode worm</name>
    <dbReference type="NCBI Taxonomy" id="37862"/>
    <lineage>
        <taxon>Eukaryota</taxon>
        <taxon>Metazoa</taxon>
        <taxon>Ecdysozoa</taxon>
        <taxon>Nematoda</taxon>
        <taxon>Chromadorea</taxon>
        <taxon>Rhabditida</taxon>
        <taxon>Rhabditina</taxon>
        <taxon>Rhabditomorpha</taxon>
        <taxon>Strongyloidea</taxon>
        <taxon>Heterorhabditidae</taxon>
        <taxon>Heterorhabditis</taxon>
    </lineage>
</organism>
<proteinExistence type="predicted"/>
<dbReference type="WBParaSite" id="Hba_09525">
    <property type="protein sequence ID" value="Hba_09525"/>
    <property type="gene ID" value="Hba_09525"/>
</dbReference>
<name>A0A1I7WWJ7_HETBA</name>
<protein>
    <submittedName>
        <fullName evidence="2">Uncharacterized protein</fullName>
    </submittedName>
</protein>
<keyword evidence="1" id="KW-1185">Reference proteome</keyword>
<reference evidence="2" key="1">
    <citation type="submission" date="2016-11" db="UniProtKB">
        <authorList>
            <consortium name="WormBaseParasite"/>
        </authorList>
    </citation>
    <scope>IDENTIFICATION</scope>
</reference>
<evidence type="ECO:0000313" key="2">
    <source>
        <dbReference type="WBParaSite" id="Hba_09525"/>
    </source>
</evidence>
<sequence>MINSNTTMEEETTVYVVSAHLFAEQSFNSSHRYSETTRGSNKNIINLRRRQICMYVEKIFHILK</sequence>
<accession>A0A1I7WWJ7</accession>
<dbReference type="AlphaFoldDB" id="A0A1I7WWJ7"/>
<evidence type="ECO:0000313" key="1">
    <source>
        <dbReference type="Proteomes" id="UP000095283"/>
    </source>
</evidence>
<dbReference type="Proteomes" id="UP000095283">
    <property type="component" value="Unplaced"/>
</dbReference>